<dbReference type="EMBL" id="HBNS01002109">
    <property type="protein sequence ID" value="CAE4581288.1"/>
    <property type="molecule type" value="Transcribed_RNA"/>
</dbReference>
<gene>
    <name evidence="2" type="ORF">DBRI00130_LOCUS1688</name>
</gene>
<evidence type="ECO:0000256" key="1">
    <source>
        <dbReference type="SAM" id="MobiDB-lite"/>
    </source>
</evidence>
<evidence type="ECO:0000313" key="2">
    <source>
        <dbReference type="EMBL" id="CAE4581288.1"/>
    </source>
</evidence>
<accession>A0A7S4QEK3</accession>
<proteinExistence type="predicted"/>
<dbReference type="AlphaFoldDB" id="A0A7S4QEK3"/>
<reference evidence="2" key="1">
    <citation type="submission" date="2021-01" db="EMBL/GenBank/DDBJ databases">
        <authorList>
            <person name="Corre E."/>
            <person name="Pelletier E."/>
            <person name="Niang G."/>
            <person name="Scheremetjew M."/>
            <person name="Finn R."/>
            <person name="Kale V."/>
            <person name="Holt S."/>
            <person name="Cochrane G."/>
            <person name="Meng A."/>
            <person name="Brown T."/>
            <person name="Cohen L."/>
        </authorList>
    </citation>
    <scope>NUCLEOTIDE SEQUENCE</scope>
    <source>
        <strain evidence="2">GSO104</strain>
    </source>
</reference>
<feature type="region of interest" description="Disordered" evidence="1">
    <location>
        <begin position="1"/>
        <end position="26"/>
    </location>
</feature>
<sequence length="132" mass="15304">MFGGRKNGHTYTPLGTNDFDSDSSGDEGDDFIQQQIRSQRVRYCVCVYLNVDIYIHAFCHERERMRVIYIGVVEASHGCIFMVSNAYFTNKTYTFAFLPSNALKSLVTTTQRTIWCCNAQMKMTLFQNRCFF</sequence>
<name>A0A7S4QEK3_9STRA</name>
<protein>
    <submittedName>
        <fullName evidence="2">Uncharacterized protein</fullName>
    </submittedName>
</protein>
<organism evidence="2">
    <name type="scientific">Ditylum brightwellii</name>
    <dbReference type="NCBI Taxonomy" id="49249"/>
    <lineage>
        <taxon>Eukaryota</taxon>
        <taxon>Sar</taxon>
        <taxon>Stramenopiles</taxon>
        <taxon>Ochrophyta</taxon>
        <taxon>Bacillariophyta</taxon>
        <taxon>Mediophyceae</taxon>
        <taxon>Lithodesmiophycidae</taxon>
        <taxon>Lithodesmiales</taxon>
        <taxon>Lithodesmiaceae</taxon>
        <taxon>Ditylum</taxon>
    </lineage>
</organism>